<gene>
    <name evidence="11" type="ORF">GRX01_02815</name>
</gene>
<dbReference type="SMART" id="SM00116">
    <property type="entry name" value="CBS"/>
    <property type="match status" value="2"/>
</dbReference>
<feature type="transmembrane region" description="Helical" evidence="8">
    <location>
        <begin position="94"/>
        <end position="112"/>
    </location>
</feature>
<evidence type="ECO:0000256" key="1">
    <source>
        <dbReference type="ARBA" id="ARBA00004141"/>
    </source>
</evidence>
<feature type="transmembrane region" description="Helical" evidence="8">
    <location>
        <begin position="12"/>
        <end position="35"/>
    </location>
</feature>
<dbReference type="InterPro" id="IPR044751">
    <property type="entry name" value="Ion_transp-like_CBS"/>
</dbReference>
<comment type="subcellular location">
    <subcellularLocation>
        <location evidence="1">Membrane</location>
        <topology evidence="1">Multi-pass membrane protein</topology>
    </subcellularLocation>
</comment>
<evidence type="ECO:0000259" key="9">
    <source>
        <dbReference type="PROSITE" id="PS51371"/>
    </source>
</evidence>
<dbReference type="CDD" id="cd04590">
    <property type="entry name" value="CBS_pair_CorC_HlyC_assoc"/>
    <property type="match status" value="1"/>
</dbReference>
<keyword evidence="6 8" id="KW-0472">Membrane</keyword>
<evidence type="ECO:0000256" key="2">
    <source>
        <dbReference type="ARBA" id="ARBA00022692"/>
    </source>
</evidence>
<comment type="caution">
    <text evidence="11">The sequence shown here is derived from an EMBL/GenBank/DDBJ whole genome shotgun (WGS) entry which is preliminary data.</text>
</comment>
<dbReference type="InterPro" id="IPR046342">
    <property type="entry name" value="CBS_dom_sf"/>
</dbReference>
<keyword evidence="12" id="KW-1185">Reference proteome</keyword>
<evidence type="ECO:0000256" key="3">
    <source>
        <dbReference type="ARBA" id="ARBA00022737"/>
    </source>
</evidence>
<dbReference type="AlphaFoldDB" id="A0A6B0SWG1"/>
<dbReference type="SUPFAM" id="SSF56176">
    <property type="entry name" value="FAD-binding/transporter-associated domain-like"/>
    <property type="match status" value="1"/>
</dbReference>
<feature type="domain" description="CBS" evidence="9">
    <location>
        <begin position="277"/>
        <end position="334"/>
    </location>
</feature>
<name>A0A6B0SWG1_9EURY</name>
<dbReference type="PROSITE" id="PS51371">
    <property type="entry name" value="CBS"/>
    <property type="match status" value="2"/>
</dbReference>
<feature type="domain" description="CNNM transmembrane" evidence="10">
    <location>
        <begin position="6"/>
        <end position="194"/>
    </location>
</feature>
<dbReference type="Pfam" id="PF01595">
    <property type="entry name" value="CNNM"/>
    <property type="match status" value="1"/>
</dbReference>
<reference evidence="11 12" key="1">
    <citation type="submission" date="2019-12" db="EMBL/GenBank/DDBJ databases">
        <title>Isolation and characterization of three novel carbon monoxide-oxidizing members of Halobacteria from salione crusts and soils.</title>
        <authorList>
            <person name="Myers M.R."/>
            <person name="King G.M."/>
        </authorList>
    </citation>
    <scope>NUCLEOTIDE SEQUENCE [LARGE SCALE GENOMIC DNA]</scope>
    <source>
        <strain evidence="11 12">WSA2</strain>
    </source>
</reference>
<dbReference type="Gene3D" id="3.10.580.10">
    <property type="entry name" value="CBS-domain"/>
    <property type="match status" value="1"/>
</dbReference>
<evidence type="ECO:0000256" key="4">
    <source>
        <dbReference type="ARBA" id="ARBA00022989"/>
    </source>
</evidence>
<accession>A0A6B0SWG1</accession>
<evidence type="ECO:0000259" key="10">
    <source>
        <dbReference type="PROSITE" id="PS51846"/>
    </source>
</evidence>
<keyword evidence="5 7" id="KW-0129">CBS domain</keyword>
<dbReference type="InterPro" id="IPR016169">
    <property type="entry name" value="FAD-bd_PCMH_sub2"/>
</dbReference>
<keyword evidence="2 8" id="KW-0812">Transmembrane</keyword>
<dbReference type="PANTHER" id="PTHR22777">
    <property type="entry name" value="HEMOLYSIN-RELATED"/>
    <property type="match status" value="1"/>
</dbReference>
<dbReference type="Pfam" id="PF00571">
    <property type="entry name" value="CBS"/>
    <property type="match status" value="2"/>
</dbReference>
<dbReference type="OrthoDB" id="9671at2157"/>
<evidence type="ECO:0000256" key="8">
    <source>
        <dbReference type="SAM" id="Phobius"/>
    </source>
</evidence>
<organism evidence="11 12">
    <name type="scientific">Halobaculum saliterrae</name>
    <dbReference type="NCBI Taxonomy" id="2073113"/>
    <lineage>
        <taxon>Archaea</taxon>
        <taxon>Methanobacteriati</taxon>
        <taxon>Methanobacteriota</taxon>
        <taxon>Stenosarchaea group</taxon>
        <taxon>Halobacteria</taxon>
        <taxon>Halobacteriales</taxon>
        <taxon>Haloferacaceae</taxon>
        <taxon>Halobaculum</taxon>
    </lineage>
</organism>
<dbReference type="Pfam" id="PF03471">
    <property type="entry name" value="CorC_HlyC"/>
    <property type="match status" value="1"/>
</dbReference>
<feature type="domain" description="CBS" evidence="9">
    <location>
        <begin position="213"/>
        <end position="274"/>
    </location>
</feature>
<dbReference type="InterPro" id="IPR002550">
    <property type="entry name" value="CNNM"/>
</dbReference>
<dbReference type="Proteomes" id="UP000437065">
    <property type="component" value="Unassembled WGS sequence"/>
</dbReference>
<evidence type="ECO:0000256" key="6">
    <source>
        <dbReference type="ARBA" id="ARBA00023136"/>
    </source>
</evidence>
<dbReference type="EMBL" id="WUUS01000001">
    <property type="protein sequence ID" value="MXR40290.1"/>
    <property type="molecule type" value="Genomic_DNA"/>
</dbReference>
<dbReference type="InterPro" id="IPR000644">
    <property type="entry name" value="CBS_dom"/>
</dbReference>
<dbReference type="InterPro" id="IPR036318">
    <property type="entry name" value="FAD-bd_PCMH-like_sf"/>
</dbReference>
<evidence type="ECO:0000313" key="12">
    <source>
        <dbReference type="Proteomes" id="UP000437065"/>
    </source>
</evidence>
<keyword evidence="3" id="KW-0677">Repeat</keyword>
<dbReference type="SUPFAM" id="SSF54631">
    <property type="entry name" value="CBS-domain pair"/>
    <property type="match status" value="1"/>
</dbReference>
<dbReference type="SMART" id="SM01091">
    <property type="entry name" value="CorC_HlyC"/>
    <property type="match status" value="1"/>
</dbReference>
<keyword evidence="4 8" id="KW-1133">Transmembrane helix</keyword>
<evidence type="ECO:0000313" key="11">
    <source>
        <dbReference type="EMBL" id="MXR40290.1"/>
    </source>
</evidence>
<dbReference type="InterPro" id="IPR005170">
    <property type="entry name" value="Transptr-assoc_dom"/>
</dbReference>
<dbReference type="PANTHER" id="PTHR22777:SF17">
    <property type="entry name" value="UPF0053 PROTEIN SLL0260"/>
    <property type="match status" value="1"/>
</dbReference>
<sequence length="434" mass="45633">MVALDPLSLPVVGAGVILVLLAVSAFFSSSEIAIFSVERYRVGALAEGGGNGAVLEALRSDPHRLLVTILVGNNVVNIAMSSVATAILVAAFPAGVAVTVSTVLLTVVVLVFGEIVPKSYGVANAESWALRTAPTVRGFQRLAGPVVTGFDFVTRRLSAVVGGEPAIEAPYVTRDELAALVRSAERGGEIDAEERGMVESVLGLHEITAGDVMVPRENVVAVDVTTSIRDAATLAADERVTRLPVFDGSLDDTRGIVDLRDLERTLALDESVPVERLATPTLSVSTSEPIDTLLERMQDERVRMALVVDEDGTAVGLVTVQDVLEEVVGDLFDVGTEASVRAVADGVMVRGDVFLDRLDAVFGTTLSTDAPADAGTLAGLVYHRLGRVPRSGERVDLGGIDVTIEQIDGERVRRMFVERTGSTGPPSVGEGSPE</sequence>
<evidence type="ECO:0000256" key="5">
    <source>
        <dbReference type="ARBA" id="ARBA00023122"/>
    </source>
</evidence>
<dbReference type="GO" id="GO:0050660">
    <property type="term" value="F:flavin adenine dinucleotide binding"/>
    <property type="evidence" value="ECO:0007669"/>
    <property type="project" value="InterPro"/>
</dbReference>
<dbReference type="PROSITE" id="PS51846">
    <property type="entry name" value="CNNM"/>
    <property type="match status" value="1"/>
</dbReference>
<dbReference type="RefSeq" id="WP_159663153.1">
    <property type="nucleotide sequence ID" value="NZ_WUUS01000001.1"/>
</dbReference>
<proteinExistence type="predicted"/>
<dbReference type="Gene3D" id="3.30.465.10">
    <property type="match status" value="1"/>
</dbReference>
<protein>
    <submittedName>
        <fullName evidence="11">DUF21 domain-containing protein</fullName>
    </submittedName>
</protein>
<evidence type="ECO:0000256" key="7">
    <source>
        <dbReference type="PROSITE-ProRule" id="PRU00703"/>
    </source>
</evidence>
<dbReference type="GO" id="GO:0016020">
    <property type="term" value="C:membrane"/>
    <property type="evidence" value="ECO:0007669"/>
    <property type="project" value="UniProtKB-SubCell"/>
</dbReference>